<feature type="region of interest" description="Disordered" evidence="1">
    <location>
        <begin position="1"/>
        <end position="25"/>
    </location>
</feature>
<gene>
    <name evidence="2" type="ORF">CRG98_018893</name>
</gene>
<protein>
    <submittedName>
        <fullName evidence="2">Uncharacterized protein</fullName>
    </submittedName>
</protein>
<sequence>MRDKQNSYPRPSHTVRTRDPQGKWPGYLLQHDPQSALLLNSTVQGGFFFKDSGRPSTQSKQFRTANTNRRTEEKGPSYDTLMRRVLSSQARRTTDRAAWAPLRTSRYAHALHPRARVPMTRPGHPQQTGNLPNSGTSLRQINAFTVAYLMPLSNKFLIVRQMAIGANHRVPTAHQRYLLLSGFRVQYFASTLLLFGLRVNGLRVRFTAFRTSRPRTSRPVYCFLDFAFGLLLSGLRVPRTSRPVYCFLDFASTDFASGLLLSGLRVRFTAFRTSRPRTLRPDFTFSDFAFGLLLSGLHVHGYRVRFTAFRTSRPVYYFLDFASAFTTFRSSRPHLLLSGLRVRGLRVHIYCFPDFSSILLFSAGFGPSPTTSHSPNPAHATIS</sequence>
<organism evidence="2 3">
    <name type="scientific">Punica granatum</name>
    <name type="common">Pomegranate</name>
    <dbReference type="NCBI Taxonomy" id="22663"/>
    <lineage>
        <taxon>Eukaryota</taxon>
        <taxon>Viridiplantae</taxon>
        <taxon>Streptophyta</taxon>
        <taxon>Embryophyta</taxon>
        <taxon>Tracheophyta</taxon>
        <taxon>Spermatophyta</taxon>
        <taxon>Magnoliopsida</taxon>
        <taxon>eudicotyledons</taxon>
        <taxon>Gunneridae</taxon>
        <taxon>Pentapetalae</taxon>
        <taxon>rosids</taxon>
        <taxon>malvids</taxon>
        <taxon>Myrtales</taxon>
        <taxon>Lythraceae</taxon>
        <taxon>Punica</taxon>
    </lineage>
</organism>
<keyword evidence="3" id="KW-1185">Reference proteome</keyword>
<name>A0A2I0JWQ6_PUNGR</name>
<accession>A0A2I0JWQ6</accession>
<dbReference type="AlphaFoldDB" id="A0A2I0JWQ6"/>
<evidence type="ECO:0000313" key="3">
    <source>
        <dbReference type="Proteomes" id="UP000233551"/>
    </source>
</evidence>
<feature type="compositionally biased region" description="Polar residues" evidence="1">
    <location>
        <begin position="54"/>
        <end position="68"/>
    </location>
</feature>
<dbReference type="Proteomes" id="UP000233551">
    <property type="component" value="Unassembled WGS sequence"/>
</dbReference>
<feature type="region of interest" description="Disordered" evidence="1">
    <location>
        <begin position="49"/>
        <end position="77"/>
    </location>
</feature>
<proteinExistence type="predicted"/>
<reference evidence="2 3" key="1">
    <citation type="submission" date="2017-11" db="EMBL/GenBank/DDBJ databases">
        <title>De-novo sequencing of pomegranate (Punica granatum L.) genome.</title>
        <authorList>
            <person name="Akparov Z."/>
            <person name="Amiraslanov A."/>
            <person name="Hajiyeva S."/>
            <person name="Abbasov M."/>
            <person name="Kaur K."/>
            <person name="Hamwieh A."/>
            <person name="Solovyev V."/>
            <person name="Salamov A."/>
            <person name="Braich B."/>
            <person name="Kosarev P."/>
            <person name="Mahmoud A."/>
            <person name="Hajiyev E."/>
            <person name="Babayeva S."/>
            <person name="Izzatullayeva V."/>
            <person name="Mammadov A."/>
            <person name="Mammadov A."/>
            <person name="Sharifova S."/>
            <person name="Ojaghi J."/>
            <person name="Eynullazada K."/>
            <person name="Bayramov B."/>
            <person name="Abdulazimova A."/>
            <person name="Shahmuradov I."/>
        </authorList>
    </citation>
    <scope>NUCLEOTIDE SEQUENCE [LARGE SCALE GENOMIC DNA]</scope>
    <source>
        <strain evidence="3">cv. AG2017</strain>
        <tissue evidence="2">Leaf</tissue>
    </source>
</reference>
<evidence type="ECO:0000313" key="2">
    <source>
        <dbReference type="EMBL" id="PKI60715.1"/>
    </source>
</evidence>
<evidence type="ECO:0000256" key="1">
    <source>
        <dbReference type="SAM" id="MobiDB-lite"/>
    </source>
</evidence>
<comment type="caution">
    <text evidence="2">The sequence shown here is derived from an EMBL/GenBank/DDBJ whole genome shotgun (WGS) entry which is preliminary data.</text>
</comment>
<dbReference type="EMBL" id="PGOL01001120">
    <property type="protein sequence ID" value="PKI60715.1"/>
    <property type="molecule type" value="Genomic_DNA"/>
</dbReference>